<evidence type="ECO:0000259" key="1">
    <source>
        <dbReference type="Pfam" id="PF01261"/>
    </source>
</evidence>
<dbReference type="Gene3D" id="3.20.20.150">
    <property type="entry name" value="Divalent-metal-dependent TIM barrel enzymes"/>
    <property type="match status" value="1"/>
</dbReference>
<proteinExistence type="predicted"/>
<dbReference type="PANTHER" id="PTHR12110:SF53">
    <property type="entry name" value="BLR5974 PROTEIN"/>
    <property type="match status" value="1"/>
</dbReference>
<evidence type="ECO:0000313" key="3">
    <source>
        <dbReference type="Proteomes" id="UP000564644"/>
    </source>
</evidence>
<keyword evidence="3" id="KW-1185">Reference proteome</keyword>
<dbReference type="RefSeq" id="WP_185127290.1">
    <property type="nucleotide sequence ID" value="NZ_JACJVO010000002.1"/>
</dbReference>
<dbReference type="InterPro" id="IPR036237">
    <property type="entry name" value="Xyl_isomerase-like_sf"/>
</dbReference>
<dbReference type="Proteomes" id="UP000564644">
    <property type="component" value="Unassembled WGS sequence"/>
</dbReference>
<accession>A0A7X0SKV8</accession>
<dbReference type="AlphaFoldDB" id="A0A7X0SKV8"/>
<dbReference type="EMBL" id="JACJVO010000002">
    <property type="protein sequence ID" value="MBB6729618.1"/>
    <property type="molecule type" value="Genomic_DNA"/>
</dbReference>
<dbReference type="GO" id="GO:0016853">
    <property type="term" value="F:isomerase activity"/>
    <property type="evidence" value="ECO:0007669"/>
    <property type="project" value="UniProtKB-KW"/>
</dbReference>
<name>A0A7X0SKV8_9BACL</name>
<dbReference type="InterPro" id="IPR050312">
    <property type="entry name" value="IolE/XylAMocC-like"/>
</dbReference>
<dbReference type="PANTHER" id="PTHR12110">
    <property type="entry name" value="HYDROXYPYRUVATE ISOMERASE"/>
    <property type="match status" value="1"/>
</dbReference>
<reference evidence="2 3" key="1">
    <citation type="submission" date="2020-08" db="EMBL/GenBank/DDBJ databases">
        <title>Cohnella phylogeny.</title>
        <authorList>
            <person name="Dunlap C."/>
        </authorList>
    </citation>
    <scope>NUCLEOTIDE SEQUENCE [LARGE SCALE GENOMIC DNA]</scope>
    <source>
        <strain evidence="2 3">CBP 2801</strain>
    </source>
</reference>
<comment type="caution">
    <text evidence="2">The sequence shown here is derived from an EMBL/GenBank/DDBJ whole genome shotgun (WGS) entry which is preliminary data.</text>
</comment>
<gene>
    <name evidence="2" type="ORF">H7C18_01755</name>
</gene>
<dbReference type="InterPro" id="IPR013022">
    <property type="entry name" value="Xyl_isomerase-like_TIM-brl"/>
</dbReference>
<keyword evidence="2" id="KW-0413">Isomerase</keyword>
<dbReference type="Pfam" id="PF01261">
    <property type="entry name" value="AP_endonuc_2"/>
    <property type="match status" value="1"/>
</dbReference>
<sequence>MKLALSMWSMHRTVRGEGWTVLDFLDFCRREGIDCVELLDVFWRNVDEELPQVAEFARTHRIRVVSYAVANDFVKADPAERDAARRQITDAVPIALALGTRTIRVFSGNLSEGFTFDSALGFIIEGLSEAAAAAAAKGITLCLENHGKLAGTGRQVRDILERVGSPALKSTFDTGNFLLVDEDPLRALDVLLSEVGHVHVKDFAEDPAGRYVSLGGKKFEGVEAGKGQVRLDTIVRRLREAGYVGEYVLEYEGTGDEAAGIRASFAYFQTLIPN</sequence>
<feature type="domain" description="Xylose isomerase-like TIM barrel" evidence="1">
    <location>
        <begin position="26"/>
        <end position="269"/>
    </location>
</feature>
<protein>
    <submittedName>
        <fullName evidence="2">Sugar phosphate isomerase/epimerase</fullName>
    </submittedName>
</protein>
<dbReference type="SUPFAM" id="SSF51658">
    <property type="entry name" value="Xylose isomerase-like"/>
    <property type="match status" value="1"/>
</dbReference>
<evidence type="ECO:0000313" key="2">
    <source>
        <dbReference type="EMBL" id="MBB6729618.1"/>
    </source>
</evidence>
<organism evidence="2 3">
    <name type="scientific">Cohnella zeiphila</name>
    <dbReference type="NCBI Taxonomy" id="2761120"/>
    <lineage>
        <taxon>Bacteria</taxon>
        <taxon>Bacillati</taxon>
        <taxon>Bacillota</taxon>
        <taxon>Bacilli</taxon>
        <taxon>Bacillales</taxon>
        <taxon>Paenibacillaceae</taxon>
        <taxon>Cohnella</taxon>
    </lineage>
</organism>